<name>A0ABM5RFX3_9GAMM</name>
<dbReference type="EMBL" id="CP009454">
    <property type="protein sequence ID" value="AIR84867.1"/>
    <property type="molecule type" value="Genomic_DNA"/>
</dbReference>
<evidence type="ECO:0000259" key="2">
    <source>
        <dbReference type="Pfam" id="PF16452"/>
    </source>
</evidence>
<gene>
    <name evidence="3" type="ORF">LH22_05065</name>
</gene>
<evidence type="ECO:0000313" key="4">
    <source>
        <dbReference type="Proteomes" id="UP000029495"/>
    </source>
</evidence>
<reference evidence="3 4" key="1">
    <citation type="submission" date="2014-09" db="EMBL/GenBank/DDBJ databases">
        <authorList>
            <person name="Chan K.-G."/>
        </authorList>
    </citation>
    <scope>NUCLEOTIDE SEQUENCE [LARGE SCALE GENOMIC DNA]</scope>
    <source>
        <strain evidence="3 4">ND04</strain>
    </source>
</reference>
<dbReference type="Pfam" id="PF07022">
    <property type="entry name" value="Phage_CI_repr"/>
    <property type="match status" value="1"/>
</dbReference>
<organism evidence="3 4">
    <name type="scientific">Pantoea rwandensis</name>
    <dbReference type="NCBI Taxonomy" id="1076550"/>
    <lineage>
        <taxon>Bacteria</taxon>
        <taxon>Pseudomonadati</taxon>
        <taxon>Pseudomonadota</taxon>
        <taxon>Gammaproteobacteria</taxon>
        <taxon>Enterobacterales</taxon>
        <taxon>Erwiniaceae</taxon>
        <taxon>Pantoea</taxon>
    </lineage>
</organism>
<dbReference type="Pfam" id="PF16452">
    <property type="entry name" value="Phage_CI_C"/>
    <property type="match status" value="1"/>
</dbReference>
<proteinExistence type="predicted"/>
<dbReference type="RefSeq" id="WP_038644569.1">
    <property type="nucleotide sequence ID" value="NZ_CP009454.1"/>
</dbReference>
<evidence type="ECO:0000313" key="3">
    <source>
        <dbReference type="EMBL" id="AIR84867.1"/>
    </source>
</evidence>
<evidence type="ECO:0000259" key="1">
    <source>
        <dbReference type="Pfam" id="PF07022"/>
    </source>
</evidence>
<dbReference type="Proteomes" id="UP000029495">
    <property type="component" value="Chromosome"/>
</dbReference>
<keyword evidence="4" id="KW-1185">Reference proteome</keyword>
<dbReference type="Gene3D" id="1.10.260.40">
    <property type="entry name" value="lambda repressor-like DNA-binding domains"/>
    <property type="match status" value="1"/>
</dbReference>
<sequence>MKFDTSKLDNVKILDRICAVYGFHQKIQLANHFDIAASSLSNRYSRGNVSFDFAALCSIETGTDLNWILTGDGKPNAQATVGKLDNCEVIELDKFTISESNLTQIGTFGIDVSLLSKPDGKLFCVMVESAAFIIEESSVVSDGEKLIDVDGVISIREIAVLPGKRLHVTGGKIPFECSFEDIRVLGRVVGIYREVK</sequence>
<dbReference type="InterPro" id="IPR010744">
    <property type="entry name" value="Phage_CI_N"/>
</dbReference>
<dbReference type="Gene3D" id="2.10.109.10">
    <property type="entry name" value="Umud Fragment, subunit A"/>
    <property type="match status" value="1"/>
</dbReference>
<dbReference type="InterPro" id="IPR010982">
    <property type="entry name" value="Lambda_DNA-bd_dom_sf"/>
</dbReference>
<dbReference type="InterPro" id="IPR032499">
    <property type="entry name" value="Phage_CI_C"/>
</dbReference>
<feature type="domain" description="Bacteriophage CI repressor N-terminal" evidence="1">
    <location>
        <begin position="13"/>
        <end position="75"/>
    </location>
</feature>
<feature type="domain" description="Bacteriophage CI repressor C-terminal" evidence="2">
    <location>
        <begin position="97"/>
        <end position="189"/>
    </location>
</feature>
<accession>A0ABM5RFX3</accession>
<protein>
    <submittedName>
        <fullName evidence="3">Repressor</fullName>
    </submittedName>
</protein>